<evidence type="ECO:0000256" key="5">
    <source>
        <dbReference type="ARBA" id="ARBA00022777"/>
    </source>
</evidence>
<evidence type="ECO:0000256" key="6">
    <source>
        <dbReference type="ARBA" id="ARBA00023012"/>
    </source>
</evidence>
<dbReference type="SUPFAM" id="SSF47384">
    <property type="entry name" value="Homodimeric domain of signal transducing histidine kinase"/>
    <property type="match status" value="1"/>
</dbReference>
<gene>
    <name evidence="8" type="ORF">BI364_11380</name>
</gene>
<dbReference type="SUPFAM" id="SSF55785">
    <property type="entry name" value="PYP-like sensor domain (PAS domain)"/>
    <property type="match status" value="1"/>
</dbReference>
<evidence type="ECO:0000313" key="9">
    <source>
        <dbReference type="Proteomes" id="UP000095401"/>
    </source>
</evidence>
<protein>
    <recommendedName>
        <fullName evidence="2">histidine kinase</fullName>
        <ecNumber evidence="2">2.7.13.3</ecNumber>
    </recommendedName>
</protein>
<dbReference type="PANTHER" id="PTHR43711:SF28">
    <property type="entry name" value="SENSOR HISTIDINE KINASE YXDK"/>
    <property type="match status" value="1"/>
</dbReference>
<dbReference type="PANTHER" id="PTHR43711">
    <property type="entry name" value="TWO-COMPONENT HISTIDINE KINASE"/>
    <property type="match status" value="1"/>
</dbReference>
<comment type="catalytic activity">
    <reaction evidence="1">
        <text>ATP + protein L-histidine = ADP + protein N-phospho-L-histidine.</text>
        <dbReference type="EC" id="2.7.13.3"/>
    </reaction>
</comment>
<sequence>MNPTDQATPRQAIEAAQAGDASERERLLAEAFNAFNRLSEDLAFSYRGLEQRVEQLSQELAAARSERLVQLAEKERLANRLGRLLELLPGAVIVTGEDGVVREANPAAHEFLGEPLIGARWPVVATRFVSGSAGAGEVRLDGGRRLSISIRSLGSEPGDILLLQDVTDTRELQEQLDHHRRLASMGEMVAGLAHQIRTPLSSVLLYLSHLEPKRIDETQRLRVVGKIRKQVQHLERMVNDMLQFARGGANNLTPLALGGIVSEFEEMVRLPLADRAGTLAIEWDADLASRCCVGQREGLVGALLNLASNAMQAAAPGVHLNLRIWQPRTGRVALCMSDDGPGVPDKIAERIFEPFYTTHHQGTGLGLAVVRAIMEAHGGEVSLDRKGQPGGAFTLHLPLAPCGTTENDNGA</sequence>
<keyword evidence="5" id="KW-0418">Kinase</keyword>
<dbReference type="InterPro" id="IPR050736">
    <property type="entry name" value="Sensor_HK_Regulatory"/>
</dbReference>
<evidence type="ECO:0000256" key="4">
    <source>
        <dbReference type="ARBA" id="ARBA00022679"/>
    </source>
</evidence>
<dbReference type="SMART" id="SM00387">
    <property type="entry name" value="HATPase_c"/>
    <property type="match status" value="1"/>
</dbReference>
<organism evidence="8 9">
    <name type="scientific">Acidihalobacter yilgarnensis</name>
    <dbReference type="NCBI Taxonomy" id="2819280"/>
    <lineage>
        <taxon>Bacteria</taxon>
        <taxon>Pseudomonadati</taxon>
        <taxon>Pseudomonadota</taxon>
        <taxon>Gammaproteobacteria</taxon>
        <taxon>Chromatiales</taxon>
        <taxon>Ectothiorhodospiraceae</taxon>
        <taxon>Acidihalobacter</taxon>
    </lineage>
</organism>
<keyword evidence="9" id="KW-1185">Reference proteome</keyword>
<keyword evidence="4" id="KW-0808">Transferase</keyword>
<dbReference type="InterPro" id="IPR003661">
    <property type="entry name" value="HisK_dim/P_dom"/>
</dbReference>
<evidence type="ECO:0000259" key="7">
    <source>
        <dbReference type="PROSITE" id="PS50109"/>
    </source>
</evidence>
<dbReference type="Proteomes" id="UP000095401">
    <property type="component" value="Chromosome"/>
</dbReference>
<name>A0A1D8IPZ8_9GAMM</name>
<proteinExistence type="predicted"/>
<evidence type="ECO:0000313" key="8">
    <source>
        <dbReference type="EMBL" id="AOU98474.1"/>
    </source>
</evidence>
<dbReference type="EMBL" id="CP017415">
    <property type="protein sequence ID" value="AOU98474.1"/>
    <property type="molecule type" value="Genomic_DNA"/>
</dbReference>
<keyword evidence="6" id="KW-0902">Two-component regulatory system</keyword>
<dbReference type="Gene3D" id="1.10.287.130">
    <property type="match status" value="1"/>
</dbReference>
<dbReference type="AlphaFoldDB" id="A0A1D8IPZ8"/>
<feature type="domain" description="Histidine kinase" evidence="7">
    <location>
        <begin position="191"/>
        <end position="401"/>
    </location>
</feature>
<dbReference type="EC" id="2.7.13.3" evidence="2"/>
<dbReference type="InterPro" id="IPR004358">
    <property type="entry name" value="Sig_transdc_His_kin-like_C"/>
</dbReference>
<dbReference type="Gene3D" id="3.30.565.10">
    <property type="entry name" value="Histidine kinase-like ATPase, C-terminal domain"/>
    <property type="match status" value="1"/>
</dbReference>
<dbReference type="GO" id="GO:0000155">
    <property type="term" value="F:phosphorelay sensor kinase activity"/>
    <property type="evidence" value="ECO:0007669"/>
    <property type="project" value="InterPro"/>
</dbReference>
<dbReference type="InterPro" id="IPR005467">
    <property type="entry name" value="His_kinase_dom"/>
</dbReference>
<dbReference type="SMART" id="SM00388">
    <property type="entry name" value="HisKA"/>
    <property type="match status" value="1"/>
</dbReference>
<reference evidence="9" key="1">
    <citation type="submission" date="2016-09" db="EMBL/GenBank/DDBJ databases">
        <title>Acidihalobacter prosperus F5.</title>
        <authorList>
            <person name="Khaleque H.N."/>
            <person name="Ramsay J.P."/>
            <person name="Kaksonen A.H."/>
            <person name="Boxall N.J."/>
            <person name="Watkin E.L.J."/>
        </authorList>
    </citation>
    <scope>NUCLEOTIDE SEQUENCE [LARGE SCALE GENOMIC DNA]</scope>
    <source>
        <strain evidence="9">F5</strain>
    </source>
</reference>
<dbReference type="InterPro" id="IPR036097">
    <property type="entry name" value="HisK_dim/P_sf"/>
</dbReference>
<dbReference type="RefSeq" id="WP_070078834.1">
    <property type="nucleotide sequence ID" value="NZ_CP017415.1"/>
</dbReference>
<dbReference type="PROSITE" id="PS50109">
    <property type="entry name" value="HIS_KIN"/>
    <property type="match status" value="1"/>
</dbReference>
<dbReference type="Pfam" id="PF00512">
    <property type="entry name" value="HisKA"/>
    <property type="match status" value="1"/>
</dbReference>
<accession>A0A1D8IPZ8</accession>
<dbReference type="CDD" id="cd00082">
    <property type="entry name" value="HisKA"/>
    <property type="match status" value="1"/>
</dbReference>
<dbReference type="PRINTS" id="PR00344">
    <property type="entry name" value="BCTRLSENSOR"/>
</dbReference>
<dbReference type="InterPro" id="IPR000014">
    <property type="entry name" value="PAS"/>
</dbReference>
<keyword evidence="3" id="KW-0597">Phosphoprotein</keyword>
<dbReference type="CDD" id="cd00075">
    <property type="entry name" value="HATPase"/>
    <property type="match status" value="1"/>
</dbReference>
<dbReference type="Pfam" id="PF13188">
    <property type="entry name" value="PAS_8"/>
    <property type="match status" value="1"/>
</dbReference>
<dbReference type="InterPro" id="IPR036890">
    <property type="entry name" value="HATPase_C_sf"/>
</dbReference>
<evidence type="ECO:0000256" key="1">
    <source>
        <dbReference type="ARBA" id="ARBA00000085"/>
    </source>
</evidence>
<evidence type="ECO:0000256" key="2">
    <source>
        <dbReference type="ARBA" id="ARBA00012438"/>
    </source>
</evidence>
<evidence type="ECO:0000256" key="3">
    <source>
        <dbReference type="ARBA" id="ARBA00022553"/>
    </source>
</evidence>
<dbReference type="KEGG" id="aprs:BI364_11380"/>
<dbReference type="InterPro" id="IPR035965">
    <property type="entry name" value="PAS-like_dom_sf"/>
</dbReference>
<dbReference type="Pfam" id="PF02518">
    <property type="entry name" value="HATPase_c"/>
    <property type="match status" value="1"/>
</dbReference>
<dbReference type="InterPro" id="IPR003594">
    <property type="entry name" value="HATPase_dom"/>
</dbReference>
<dbReference type="SUPFAM" id="SSF55874">
    <property type="entry name" value="ATPase domain of HSP90 chaperone/DNA topoisomerase II/histidine kinase"/>
    <property type="match status" value="1"/>
</dbReference>